<protein>
    <recommendedName>
        <fullName evidence="6">Autophagy-related protein 27</fullName>
    </recommendedName>
</protein>
<keyword evidence="14" id="KW-0496">Mitochondrion</keyword>
<dbReference type="PANTHER" id="PTHR15071:SF13">
    <property type="entry name" value="AUTOPHAGY-RELATED PROTEIN 27"/>
    <property type="match status" value="1"/>
</dbReference>
<feature type="compositionally biased region" description="Basic and acidic residues" evidence="18">
    <location>
        <begin position="210"/>
        <end position="225"/>
    </location>
</feature>
<dbReference type="AlphaFoldDB" id="A0A0P9IQY4"/>
<evidence type="ECO:0000256" key="9">
    <source>
        <dbReference type="ARBA" id="ARBA00022729"/>
    </source>
</evidence>
<evidence type="ECO:0000256" key="15">
    <source>
        <dbReference type="ARBA" id="ARBA00023136"/>
    </source>
</evidence>
<keyword evidence="17" id="KW-0968">Cytoplasmic vesicle</keyword>
<keyword evidence="8 19" id="KW-0812">Transmembrane</keyword>
<evidence type="ECO:0000256" key="2">
    <source>
        <dbReference type="ARBA" id="ARBA00004358"/>
    </source>
</evidence>
<feature type="transmembrane region" description="Helical" evidence="19">
    <location>
        <begin position="232"/>
        <end position="252"/>
    </location>
</feature>
<feature type="region of interest" description="Disordered" evidence="18">
    <location>
        <begin position="114"/>
        <end position="133"/>
    </location>
</feature>
<evidence type="ECO:0000256" key="5">
    <source>
        <dbReference type="ARBA" id="ARBA00005363"/>
    </source>
</evidence>
<sequence>MTPRTRLLQGAALLSGATAALAAWDCTLQLGSLRFDLNQVKGREEWEIESQTPPTVLKNRYALSLCDALPDPPASAPDDDCPHGTRLCMRAFSTRHGYDDRLLSVVPVAGDLEGAAGGSALNPRAEEKEGHKPDERWVLEMGGGTYNGVGQKARIDMVCDEGARETAPTVDEYDAGGGILYLTWRTFAACPTSGDAPPPPSPDPPAGDNDQDKGKEGDREPDRDPVGHSRSLGFFGWFFTLLFVALVAYFALGAYHNYSTYGATGWDMIPNRDVWRDLPFVISDLFKGRGGSRSGYSALG</sequence>
<proteinExistence type="inferred from homology"/>
<dbReference type="GO" id="GO:0034045">
    <property type="term" value="C:phagophore assembly site membrane"/>
    <property type="evidence" value="ECO:0007669"/>
    <property type="project" value="UniProtKB-SubCell"/>
</dbReference>
<evidence type="ECO:0000313" key="22">
    <source>
        <dbReference type="EMBL" id="KPV71830.1"/>
    </source>
</evidence>
<dbReference type="InterPro" id="IPR044865">
    <property type="entry name" value="MRH_dom"/>
</dbReference>
<evidence type="ECO:0000256" key="4">
    <source>
        <dbReference type="ARBA" id="ARBA00004614"/>
    </source>
</evidence>
<evidence type="ECO:0000256" key="13">
    <source>
        <dbReference type="ARBA" id="ARBA00023034"/>
    </source>
</evidence>
<evidence type="ECO:0000259" key="21">
    <source>
        <dbReference type="PROSITE" id="PS51914"/>
    </source>
</evidence>
<dbReference type="SUPFAM" id="SSF50911">
    <property type="entry name" value="Mannose 6-phosphate receptor domain"/>
    <property type="match status" value="1"/>
</dbReference>
<evidence type="ECO:0000256" key="10">
    <source>
        <dbReference type="ARBA" id="ARBA00022927"/>
    </source>
</evidence>
<feature type="signal peptide" evidence="20">
    <location>
        <begin position="1"/>
        <end position="22"/>
    </location>
</feature>
<feature type="region of interest" description="Disordered" evidence="18">
    <location>
        <begin position="191"/>
        <end position="225"/>
    </location>
</feature>
<evidence type="ECO:0000256" key="18">
    <source>
        <dbReference type="SAM" id="MobiDB-lite"/>
    </source>
</evidence>
<evidence type="ECO:0000256" key="17">
    <source>
        <dbReference type="ARBA" id="ARBA00023329"/>
    </source>
</evidence>
<dbReference type="RefSeq" id="XP_018267879.1">
    <property type="nucleotide sequence ID" value="XM_018418345.1"/>
</dbReference>
<dbReference type="PROSITE" id="PS51914">
    <property type="entry name" value="MRH"/>
    <property type="match status" value="1"/>
</dbReference>
<evidence type="ECO:0000256" key="1">
    <source>
        <dbReference type="ARBA" id="ARBA00004304"/>
    </source>
</evidence>
<keyword evidence="11 19" id="KW-1133">Transmembrane helix</keyword>
<dbReference type="Pfam" id="PF09451">
    <property type="entry name" value="ATG27"/>
    <property type="match status" value="1"/>
</dbReference>
<dbReference type="GO" id="GO:0006914">
    <property type="term" value="P:autophagy"/>
    <property type="evidence" value="ECO:0007669"/>
    <property type="project" value="UniProtKB-KW"/>
</dbReference>
<dbReference type="Proteomes" id="UP000053890">
    <property type="component" value="Unassembled WGS sequence"/>
</dbReference>
<keyword evidence="15 19" id="KW-0472">Membrane</keyword>
<dbReference type="InterPro" id="IPR018939">
    <property type="entry name" value="Autophagy-rel_prot_27"/>
</dbReference>
<evidence type="ECO:0000256" key="11">
    <source>
        <dbReference type="ARBA" id="ARBA00022989"/>
    </source>
</evidence>
<dbReference type="PANTHER" id="PTHR15071">
    <property type="entry name" value="MANNOSE-6-PHOSPHATE RECEPTOR FAMILY MEMBER"/>
    <property type="match status" value="1"/>
</dbReference>
<evidence type="ECO:0000256" key="19">
    <source>
        <dbReference type="SAM" id="Phobius"/>
    </source>
</evidence>
<dbReference type="EMBL" id="KQ474091">
    <property type="protein sequence ID" value="KPV71830.1"/>
    <property type="molecule type" value="Genomic_DNA"/>
</dbReference>
<dbReference type="Gene3D" id="2.70.130.10">
    <property type="entry name" value="Mannose-6-phosphate receptor binding domain"/>
    <property type="match status" value="1"/>
</dbReference>
<dbReference type="STRING" id="578459.A0A0P9IQY4"/>
<evidence type="ECO:0000256" key="6">
    <source>
        <dbReference type="ARBA" id="ARBA00013776"/>
    </source>
</evidence>
<keyword evidence="7" id="KW-0813">Transport</keyword>
<feature type="chain" id="PRO_5006159620" description="Autophagy-related protein 27" evidence="20">
    <location>
        <begin position="23"/>
        <end position="300"/>
    </location>
</feature>
<evidence type="ECO:0000256" key="7">
    <source>
        <dbReference type="ARBA" id="ARBA00022448"/>
    </source>
</evidence>
<keyword evidence="9 20" id="KW-0732">Signal</keyword>
<dbReference type="GO" id="GO:0000139">
    <property type="term" value="C:Golgi membrane"/>
    <property type="evidence" value="ECO:0007669"/>
    <property type="project" value="UniProtKB-SubCell"/>
</dbReference>
<name>A0A0P9IQY4_RHOGW</name>
<feature type="compositionally biased region" description="Basic and acidic residues" evidence="18">
    <location>
        <begin position="124"/>
        <end position="133"/>
    </location>
</feature>
<evidence type="ECO:0000256" key="14">
    <source>
        <dbReference type="ARBA" id="ARBA00023128"/>
    </source>
</evidence>
<evidence type="ECO:0000256" key="12">
    <source>
        <dbReference type="ARBA" id="ARBA00023006"/>
    </source>
</evidence>
<gene>
    <name evidence="22" type="ORF">RHOBADRAFT_56438</name>
</gene>
<accession>A0A0P9IQY4</accession>
<dbReference type="GO" id="GO:0030659">
    <property type="term" value="C:cytoplasmic vesicle membrane"/>
    <property type="evidence" value="ECO:0007669"/>
    <property type="project" value="UniProtKB-SubCell"/>
</dbReference>
<evidence type="ECO:0000256" key="8">
    <source>
        <dbReference type="ARBA" id="ARBA00022692"/>
    </source>
</evidence>
<feature type="compositionally biased region" description="Pro residues" evidence="18">
    <location>
        <begin position="196"/>
        <end position="205"/>
    </location>
</feature>
<organism evidence="22 23">
    <name type="scientific">Rhodotorula graminis (strain WP1)</name>
    <dbReference type="NCBI Taxonomy" id="578459"/>
    <lineage>
        <taxon>Eukaryota</taxon>
        <taxon>Fungi</taxon>
        <taxon>Dikarya</taxon>
        <taxon>Basidiomycota</taxon>
        <taxon>Pucciniomycotina</taxon>
        <taxon>Microbotryomycetes</taxon>
        <taxon>Sporidiobolales</taxon>
        <taxon>Sporidiobolaceae</taxon>
        <taxon>Rhodotorula</taxon>
    </lineage>
</organism>
<keyword evidence="12" id="KW-0072">Autophagy</keyword>
<dbReference type="GO" id="GO:0015031">
    <property type="term" value="P:protein transport"/>
    <property type="evidence" value="ECO:0007669"/>
    <property type="project" value="UniProtKB-KW"/>
</dbReference>
<dbReference type="GeneID" id="28978792"/>
<dbReference type="OMA" id="GSSHWGF"/>
<evidence type="ECO:0000313" key="23">
    <source>
        <dbReference type="Proteomes" id="UP000053890"/>
    </source>
</evidence>
<dbReference type="OrthoDB" id="29460at2759"/>
<evidence type="ECO:0000256" key="20">
    <source>
        <dbReference type="SAM" id="SignalP"/>
    </source>
</evidence>
<keyword evidence="23" id="KW-1185">Reference proteome</keyword>
<comment type="subcellular location">
    <subcellularLocation>
        <location evidence="2">Cytoplasmic vesicle membrane</location>
        <topology evidence="2">Single-pass type I membrane protein</topology>
    </subcellularLocation>
    <subcellularLocation>
        <location evidence="4">Golgi apparatus membrane</location>
        <topology evidence="4">Single-pass type I membrane protein</topology>
    </subcellularLocation>
    <subcellularLocation>
        <location evidence="1">Mitochondrion membrane</location>
        <topology evidence="1">Single-pass membrane protein</topology>
    </subcellularLocation>
    <subcellularLocation>
        <location evidence="3">Preautophagosomal structure membrane</location>
        <topology evidence="3">Single-pass type I membrane protein</topology>
    </subcellularLocation>
</comment>
<dbReference type="InterPro" id="IPR009011">
    <property type="entry name" value="Man6P_isomerase_rcpt-bd_dom_sf"/>
</dbReference>
<keyword evidence="16" id="KW-1015">Disulfide bond</keyword>
<evidence type="ECO:0000256" key="3">
    <source>
        <dbReference type="ARBA" id="ARBA00004472"/>
    </source>
</evidence>
<keyword evidence="13" id="KW-0333">Golgi apparatus</keyword>
<feature type="domain" description="MRH" evidence="21">
    <location>
        <begin position="24"/>
        <end position="192"/>
    </location>
</feature>
<evidence type="ECO:0000256" key="16">
    <source>
        <dbReference type="ARBA" id="ARBA00023157"/>
    </source>
</evidence>
<reference evidence="22 23" key="1">
    <citation type="journal article" date="2015" name="Front. Microbiol.">
        <title>Genome sequence of the plant growth promoting endophytic yeast Rhodotorula graminis WP1.</title>
        <authorList>
            <person name="Firrincieli A."/>
            <person name="Otillar R."/>
            <person name="Salamov A."/>
            <person name="Schmutz J."/>
            <person name="Khan Z."/>
            <person name="Redman R.S."/>
            <person name="Fleck N.D."/>
            <person name="Lindquist E."/>
            <person name="Grigoriev I.V."/>
            <person name="Doty S.L."/>
        </authorList>
    </citation>
    <scope>NUCLEOTIDE SEQUENCE [LARGE SCALE GENOMIC DNA]</scope>
    <source>
        <strain evidence="22 23">WP1</strain>
    </source>
</reference>
<comment type="similarity">
    <text evidence="5">Belongs to the ATG27 family.</text>
</comment>
<keyword evidence="10" id="KW-0653">Protein transport</keyword>
<dbReference type="GO" id="GO:0031966">
    <property type="term" value="C:mitochondrial membrane"/>
    <property type="evidence" value="ECO:0007669"/>
    <property type="project" value="UniProtKB-SubCell"/>
</dbReference>